<protein>
    <recommendedName>
        <fullName evidence="1">SRR1-like domain-containing protein</fullName>
    </recommendedName>
</protein>
<gene>
    <name evidence="2" type="ORF">T440DRAFT_397463</name>
</gene>
<name>A0A6A7B499_9PLEO</name>
<feature type="domain" description="SRR1-like" evidence="1">
    <location>
        <begin position="91"/>
        <end position="260"/>
    </location>
</feature>
<dbReference type="Proteomes" id="UP000799423">
    <property type="component" value="Unassembled WGS sequence"/>
</dbReference>
<dbReference type="PANTHER" id="PTHR42080:SF1">
    <property type="entry name" value="SRR1-LIKE DOMAIN-CONTAINING PROTEIN"/>
    <property type="match status" value="1"/>
</dbReference>
<sequence>MGRGRVKRQAVQSEDGWTVITHGLAGLSLDKRHPKEGIEGGKSEKAGMEVGVNTMPDVIDGLTVSTLVSDFKKRQERWCDTECALHLRGLLDKREWQVNKAVCIGIGSFSRDWEHRHRSLWQLVMFVDVVTLLRKQHLEIKMYAQEPAFTPVDIAFLETLDVKVRENDIEMYVGRSTFVYSPFVDWYLLLPSFLRDQDPALYVGNEVLDDYTAYAQTEEKRKKLEECNHLGKKFLEGRDMVKMKEFNLHAHALNGMVVYWKEHDEEKEDNEVVSKDAPT</sequence>
<evidence type="ECO:0000313" key="2">
    <source>
        <dbReference type="EMBL" id="KAF2850366.1"/>
    </source>
</evidence>
<dbReference type="OrthoDB" id="5318346at2759"/>
<reference evidence="2" key="1">
    <citation type="submission" date="2020-01" db="EMBL/GenBank/DDBJ databases">
        <authorList>
            <consortium name="DOE Joint Genome Institute"/>
            <person name="Haridas S."/>
            <person name="Albert R."/>
            <person name="Binder M."/>
            <person name="Bloem J."/>
            <person name="Labutti K."/>
            <person name="Salamov A."/>
            <person name="Andreopoulos B."/>
            <person name="Baker S.E."/>
            <person name="Barry K."/>
            <person name="Bills G."/>
            <person name="Bluhm B.H."/>
            <person name="Cannon C."/>
            <person name="Castanera R."/>
            <person name="Culley D.E."/>
            <person name="Daum C."/>
            <person name="Ezra D."/>
            <person name="Gonzalez J.B."/>
            <person name="Henrissat B."/>
            <person name="Kuo A."/>
            <person name="Liang C."/>
            <person name="Lipzen A."/>
            <person name="Lutzoni F."/>
            <person name="Magnuson J."/>
            <person name="Mondo S."/>
            <person name="Nolan M."/>
            <person name="Ohm R."/>
            <person name="Pangilinan J."/>
            <person name="Park H.-J."/>
            <person name="Ramirez L."/>
            <person name="Alfaro M."/>
            <person name="Sun H."/>
            <person name="Tritt A."/>
            <person name="Yoshinaga Y."/>
            <person name="Zwiers L.-H."/>
            <person name="Turgeon B.G."/>
            <person name="Goodwin S.B."/>
            <person name="Spatafora J.W."/>
            <person name="Crous P.W."/>
            <person name="Grigoriev I.V."/>
        </authorList>
    </citation>
    <scope>NUCLEOTIDE SEQUENCE</scope>
    <source>
        <strain evidence="2">IPT5</strain>
    </source>
</reference>
<dbReference type="EMBL" id="MU006307">
    <property type="protein sequence ID" value="KAF2850366.1"/>
    <property type="molecule type" value="Genomic_DNA"/>
</dbReference>
<proteinExistence type="predicted"/>
<evidence type="ECO:0000259" key="1">
    <source>
        <dbReference type="Pfam" id="PF07985"/>
    </source>
</evidence>
<dbReference type="PANTHER" id="PTHR42080">
    <property type="entry name" value="SRR1 DOMAIN-CONTAINING PROTEIN"/>
    <property type="match status" value="1"/>
</dbReference>
<accession>A0A6A7B499</accession>
<organism evidence="2 3">
    <name type="scientific">Plenodomus tracheiphilus IPT5</name>
    <dbReference type="NCBI Taxonomy" id="1408161"/>
    <lineage>
        <taxon>Eukaryota</taxon>
        <taxon>Fungi</taxon>
        <taxon>Dikarya</taxon>
        <taxon>Ascomycota</taxon>
        <taxon>Pezizomycotina</taxon>
        <taxon>Dothideomycetes</taxon>
        <taxon>Pleosporomycetidae</taxon>
        <taxon>Pleosporales</taxon>
        <taxon>Pleosporineae</taxon>
        <taxon>Leptosphaeriaceae</taxon>
        <taxon>Plenodomus</taxon>
    </lineage>
</organism>
<dbReference type="AlphaFoldDB" id="A0A6A7B499"/>
<dbReference type="InterPro" id="IPR012942">
    <property type="entry name" value="SRR1-like"/>
</dbReference>
<keyword evidence="3" id="KW-1185">Reference proteome</keyword>
<evidence type="ECO:0000313" key="3">
    <source>
        <dbReference type="Proteomes" id="UP000799423"/>
    </source>
</evidence>
<dbReference type="Pfam" id="PF07985">
    <property type="entry name" value="SRR1"/>
    <property type="match status" value="1"/>
</dbReference>